<name>A0A5N6PZU5_9ASTR</name>
<sequence>MINFISGGSDICGTSCSIARRHAKEARMENGERPTKTSTLTTETLISFEEQDRENIMDPHHDGNGFIRYLTNRIVLFSDPVPPPPRTPVLRALSHMDSSMCSSAPDPKMWIIQGTLAWGTPPVRTGV</sequence>
<organism evidence="1 2">
    <name type="scientific">Mikania micrantha</name>
    <name type="common">bitter vine</name>
    <dbReference type="NCBI Taxonomy" id="192012"/>
    <lineage>
        <taxon>Eukaryota</taxon>
        <taxon>Viridiplantae</taxon>
        <taxon>Streptophyta</taxon>
        <taxon>Embryophyta</taxon>
        <taxon>Tracheophyta</taxon>
        <taxon>Spermatophyta</taxon>
        <taxon>Magnoliopsida</taxon>
        <taxon>eudicotyledons</taxon>
        <taxon>Gunneridae</taxon>
        <taxon>Pentapetalae</taxon>
        <taxon>asterids</taxon>
        <taxon>campanulids</taxon>
        <taxon>Asterales</taxon>
        <taxon>Asteraceae</taxon>
        <taxon>Asteroideae</taxon>
        <taxon>Heliantheae alliance</taxon>
        <taxon>Eupatorieae</taxon>
        <taxon>Mikania</taxon>
    </lineage>
</organism>
<protein>
    <submittedName>
        <fullName evidence="1">Uncharacterized protein</fullName>
    </submittedName>
</protein>
<accession>A0A5N6PZU5</accession>
<dbReference type="Proteomes" id="UP000326396">
    <property type="component" value="Linkage Group LG1"/>
</dbReference>
<proteinExistence type="predicted"/>
<dbReference type="AlphaFoldDB" id="A0A5N6PZU5"/>
<reference evidence="1 2" key="1">
    <citation type="submission" date="2019-05" db="EMBL/GenBank/DDBJ databases">
        <title>Mikania micrantha, genome provides insights into the molecular mechanism of rapid growth.</title>
        <authorList>
            <person name="Liu B."/>
        </authorList>
    </citation>
    <scope>NUCLEOTIDE SEQUENCE [LARGE SCALE GENOMIC DNA]</scope>
    <source>
        <strain evidence="1">NLD-2019</strain>
        <tissue evidence="1">Leaf</tissue>
    </source>
</reference>
<evidence type="ECO:0000313" key="1">
    <source>
        <dbReference type="EMBL" id="KAD7477231.1"/>
    </source>
</evidence>
<keyword evidence="2" id="KW-1185">Reference proteome</keyword>
<gene>
    <name evidence="1" type="ORF">E3N88_00367</name>
</gene>
<dbReference type="OrthoDB" id="1734578at2759"/>
<dbReference type="EMBL" id="SZYD01000001">
    <property type="protein sequence ID" value="KAD7477231.1"/>
    <property type="molecule type" value="Genomic_DNA"/>
</dbReference>
<comment type="caution">
    <text evidence="1">The sequence shown here is derived from an EMBL/GenBank/DDBJ whole genome shotgun (WGS) entry which is preliminary data.</text>
</comment>
<evidence type="ECO:0000313" key="2">
    <source>
        <dbReference type="Proteomes" id="UP000326396"/>
    </source>
</evidence>